<keyword evidence="2" id="KW-0408">Iron</keyword>
<evidence type="ECO:0000313" key="4">
    <source>
        <dbReference type="EMBL" id="OEU10419.1"/>
    </source>
</evidence>
<dbReference type="InParanoid" id="A0A1E7EX60"/>
<dbReference type="EMBL" id="KV784372">
    <property type="protein sequence ID" value="OEU10419.1"/>
    <property type="molecule type" value="Genomic_DNA"/>
</dbReference>
<dbReference type="Gene3D" id="2.60.120.620">
    <property type="entry name" value="q2cbj1_9rhob like domain"/>
    <property type="match status" value="1"/>
</dbReference>
<accession>A0A1E7EX60</accession>
<organism evidence="4 5">
    <name type="scientific">Fragilariopsis cylindrus CCMP1102</name>
    <dbReference type="NCBI Taxonomy" id="635003"/>
    <lineage>
        <taxon>Eukaryota</taxon>
        <taxon>Sar</taxon>
        <taxon>Stramenopiles</taxon>
        <taxon>Ochrophyta</taxon>
        <taxon>Bacillariophyta</taxon>
        <taxon>Bacillariophyceae</taxon>
        <taxon>Bacillariophycidae</taxon>
        <taxon>Bacillariales</taxon>
        <taxon>Bacillariaceae</taxon>
        <taxon>Fragilariopsis</taxon>
    </lineage>
</organism>
<evidence type="ECO:0000256" key="1">
    <source>
        <dbReference type="ARBA" id="ARBA00022723"/>
    </source>
</evidence>
<dbReference type="GO" id="GO:0004656">
    <property type="term" value="F:procollagen-proline 4-dioxygenase activity"/>
    <property type="evidence" value="ECO:0007669"/>
    <property type="project" value="TreeGrafter"/>
</dbReference>
<dbReference type="GO" id="GO:0005783">
    <property type="term" value="C:endoplasmic reticulum"/>
    <property type="evidence" value="ECO:0007669"/>
    <property type="project" value="TreeGrafter"/>
</dbReference>
<keyword evidence="1" id="KW-0479">Metal-binding</keyword>
<sequence>MYERIITDPNLISRYRPTILSHPKSYVPDNKNVDDGVIEVNIDESNVGIGPWLIQLEDFFSEEECDEMIRQTKIAINTDPNGDGSGYAFLAGGDYDNNAGVCESTQAWCDPDQCMKEPKLQNAWMKIEQLVDLPFQTHTEPVHFIQYVPGQKYGSHTDSIPEEFYSMTGPRLFTILFYLNDIEDDNGGETCFSQIMKKKNIVNDNNSYNDNTNVTNNDDRNNNENNDDIICVQPKKGHTTNDDGSSSRPYYLDGYDGYNDYHPITGEWLWKYGEDDDGDDENNNNNNNDDEFYDEDDEFDDGNEFYEDEEDEFYDDDNDEDEHFDNDEDEFYDVEDNVNDQYDEDDEYLLTDDEDDKDYNNHRSPLADDDDYNDSYQEQG</sequence>
<feature type="region of interest" description="Disordered" evidence="3">
    <location>
        <begin position="203"/>
        <end position="248"/>
    </location>
</feature>
<dbReference type="PANTHER" id="PTHR10869">
    <property type="entry name" value="PROLYL 4-HYDROXYLASE ALPHA SUBUNIT"/>
    <property type="match status" value="1"/>
</dbReference>
<dbReference type="SUPFAM" id="SSF51197">
    <property type="entry name" value="Clavaminate synthase-like"/>
    <property type="match status" value="1"/>
</dbReference>
<reference evidence="4 5" key="1">
    <citation type="submission" date="2016-09" db="EMBL/GenBank/DDBJ databases">
        <title>Extensive genetic diversity and differential bi-allelic expression allows diatom success in the polar Southern Ocean.</title>
        <authorList>
            <consortium name="DOE Joint Genome Institute"/>
            <person name="Mock T."/>
            <person name="Otillar R.P."/>
            <person name="Strauss J."/>
            <person name="Dupont C."/>
            <person name="Frickenhaus S."/>
            <person name="Maumus F."/>
            <person name="Mcmullan M."/>
            <person name="Sanges R."/>
            <person name="Schmutz J."/>
            <person name="Toseland A."/>
            <person name="Valas R."/>
            <person name="Veluchamy A."/>
            <person name="Ward B.J."/>
            <person name="Allen A."/>
            <person name="Barry K."/>
            <person name="Falciatore A."/>
            <person name="Ferrante M."/>
            <person name="Fortunato A.E."/>
            <person name="Gloeckner G."/>
            <person name="Gruber A."/>
            <person name="Hipkin R."/>
            <person name="Janech M."/>
            <person name="Kroth P."/>
            <person name="Leese F."/>
            <person name="Lindquist E."/>
            <person name="Lyon B.R."/>
            <person name="Martin J."/>
            <person name="Mayer C."/>
            <person name="Parker M."/>
            <person name="Quesneville H."/>
            <person name="Raymond J."/>
            <person name="Uhlig C."/>
            <person name="Valentin K.U."/>
            <person name="Worden A.Z."/>
            <person name="Armbrust E.V."/>
            <person name="Bowler C."/>
            <person name="Green B."/>
            <person name="Moulton V."/>
            <person name="Van Oosterhout C."/>
            <person name="Grigoriev I."/>
        </authorList>
    </citation>
    <scope>NUCLEOTIDE SEQUENCE [LARGE SCALE GENOMIC DNA]</scope>
    <source>
        <strain evidence="4 5">CCMP1102</strain>
    </source>
</reference>
<gene>
    <name evidence="4" type="ORF">FRACYDRAFT_247513</name>
</gene>
<evidence type="ECO:0008006" key="6">
    <source>
        <dbReference type="Google" id="ProtNLM"/>
    </source>
</evidence>
<evidence type="ECO:0000256" key="2">
    <source>
        <dbReference type="ARBA" id="ARBA00023004"/>
    </source>
</evidence>
<feature type="region of interest" description="Disordered" evidence="3">
    <location>
        <begin position="273"/>
        <end position="380"/>
    </location>
</feature>
<dbReference type="KEGG" id="fcy:FRACYDRAFT_247513"/>
<dbReference type="AlphaFoldDB" id="A0A1E7EX60"/>
<dbReference type="GO" id="GO:0046872">
    <property type="term" value="F:metal ion binding"/>
    <property type="evidence" value="ECO:0007669"/>
    <property type="project" value="UniProtKB-KW"/>
</dbReference>
<dbReference type="Proteomes" id="UP000095751">
    <property type="component" value="Unassembled WGS sequence"/>
</dbReference>
<evidence type="ECO:0000256" key="3">
    <source>
        <dbReference type="SAM" id="MobiDB-lite"/>
    </source>
</evidence>
<name>A0A1E7EX60_9STRA</name>
<keyword evidence="5" id="KW-1185">Reference proteome</keyword>
<proteinExistence type="predicted"/>
<evidence type="ECO:0000313" key="5">
    <source>
        <dbReference type="Proteomes" id="UP000095751"/>
    </source>
</evidence>
<dbReference type="PANTHER" id="PTHR10869:SF246">
    <property type="entry name" value="TRANSMEMBRANE PROLYL 4-HYDROXYLASE"/>
    <property type="match status" value="1"/>
</dbReference>
<feature type="compositionally biased region" description="Low complexity" evidence="3">
    <location>
        <begin position="203"/>
        <end position="216"/>
    </location>
</feature>
<protein>
    <recommendedName>
        <fullName evidence="6">Fe2OG dioxygenase domain-containing protein</fullName>
    </recommendedName>
</protein>
<dbReference type="OrthoDB" id="201870at2759"/>
<dbReference type="InterPro" id="IPR045054">
    <property type="entry name" value="P4HA-like"/>
</dbReference>
<feature type="compositionally biased region" description="Acidic residues" evidence="3">
    <location>
        <begin position="274"/>
        <end position="357"/>
    </location>
</feature>